<dbReference type="PATRIC" id="fig|178606.4.peg.2180"/>
<name>A0A094W6A3_9BACT</name>
<dbReference type="EMBL" id="JPGK01000009">
    <property type="protein sequence ID" value="KGA92983.1"/>
    <property type="molecule type" value="Genomic_DNA"/>
</dbReference>
<organism evidence="1 2">
    <name type="scientific">Leptospirillum ferriphilum</name>
    <dbReference type="NCBI Taxonomy" id="178606"/>
    <lineage>
        <taxon>Bacteria</taxon>
        <taxon>Pseudomonadati</taxon>
        <taxon>Nitrospirota</taxon>
        <taxon>Nitrospiria</taxon>
        <taxon>Nitrospirales</taxon>
        <taxon>Nitrospiraceae</taxon>
        <taxon>Leptospirillum</taxon>
    </lineage>
</organism>
<accession>A0A094W6A3</accession>
<proteinExistence type="predicted"/>
<evidence type="ECO:0000313" key="1">
    <source>
        <dbReference type="EMBL" id="KGA92983.1"/>
    </source>
</evidence>
<comment type="caution">
    <text evidence="1">The sequence shown here is derived from an EMBL/GenBank/DDBJ whole genome shotgun (WGS) entry which is preliminary data.</text>
</comment>
<protein>
    <submittedName>
        <fullName evidence="1">Uncharacterized protein</fullName>
    </submittedName>
</protein>
<gene>
    <name evidence="1" type="ORF">LptCag_0843</name>
</gene>
<reference evidence="1 2" key="1">
    <citation type="submission" date="2014-06" db="EMBL/GenBank/DDBJ databases">
        <title>Draft genome sequence of iron oxidizing acidophile Leptospirillum ferriphilum DSM14647.</title>
        <authorList>
            <person name="Cardenas J.P."/>
            <person name="Lazcano M."/>
            <person name="Ossandon F.J."/>
            <person name="Corbett M."/>
            <person name="Holmes D.S."/>
            <person name="Watkin E."/>
        </authorList>
    </citation>
    <scope>NUCLEOTIDE SEQUENCE [LARGE SCALE GENOMIC DNA]</scope>
    <source>
        <strain evidence="1 2">DSM 14647</strain>
    </source>
</reference>
<evidence type="ECO:0000313" key="2">
    <source>
        <dbReference type="Proteomes" id="UP000029452"/>
    </source>
</evidence>
<sequence length="70" mass="8575">MIGKDEQFVCRNRFRGENAWENSEKRKKDRRDLRKKRTPRPVRCFRDATDLFLLKRPLLRQREKRAVTGT</sequence>
<dbReference type="AlphaFoldDB" id="A0A094W6A3"/>
<dbReference type="Proteomes" id="UP000029452">
    <property type="component" value="Unassembled WGS sequence"/>
</dbReference>